<gene>
    <name evidence="2" type="ORF">QBE54_08915</name>
</gene>
<dbReference type="EMBL" id="CP121689">
    <property type="protein sequence ID" value="WZL75699.1"/>
    <property type="molecule type" value="Genomic_DNA"/>
</dbReference>
<evidence type="ECO:0000313" key="2">
    <source>
        <dbReference type="EMBL" id="WZL75699.1"/>
    </source>
</evidence>
<organism evidence="2 3">
    <name type="scientific">Thermatribacter velox</name>
    <dbReference type="NCBI Taxonomy" id="3039681"/>
    <lineage>
        <taxon>Bacteria</taxon>
        <taxon>Pseudomonadati</taxon>
        <taxon>Atribacterota</taxon>
        <taxon>Atribacteria</taxon>
        <taxon>Atribacterales</taxon>
        <taxon>Thermatribacteraceae</taxon>
        <taxon>Thermatribacter</taxon>
    </lineage>
</organism>
<accession>A0ABZ2Y9P3</accession>
<keyword evidence="3" id="KW-1185">Reference proteome</keyword>
<name>A0ABZ2Y9P3_9BACT</name>
<evidence type="ECO:0000313" key="3">
    <source>
        <dbReference type="Proteomes" id="UP001461341"/>
    </source>
</evidence>
<reference evidence="2 3" key="1">
    <citation type="submission" date="2023-03" db="EMBL/GenBank/DDBJ databases">
        <title>Novel Species.</title>
        <authorList>
            <person name="Ma S."/>
        </authorList>
    </citation>
    <scope>NUCLEOTIDE SEQUENCE [LARGE SCALE GENOMIC DNA]</scope>
    <source>
        <strain evidence="2 3">B11</strain>
    </source>
</reference>
<proteinExistence type="predicted"/>
<dbReference type="Proteomes" id="UP001461341">
    <property type="component" value="Chromosome"/>
</dbReference>
<feature type="region of interest" description="Disordered" evidence="1">
    <location>
        <begin position="22"/>
        <end position="49"/>
    </location>
</feature>
<protein>
    <submittedName>
        <fullName evidence="2">Uncharacterized protein</fullName>
    </submittedName>
</protein>
<sequence length="80" mass="8578">MIRNGPPLEVSGAAISRLLASAEGDGEREKEAEKSGQIGKHSFGPFGNRPGKWRWLLLEVATNIEEAGIKFLVARSGCGK</sequence>
<dbReference type="RefSeq" id="WP_369017849.1">
    <property type="nucleotide sequence ID" value="NZ_CP121689.1"/>
</dbReference>
<feature type="compositionally biased region" description="Basic and acidic residues" evidence="1">
    <location>
        <begin position="25"/>
        <end position="34"/>
    </location>
</feature>
<evidence type="ECO:0000256" key="1">
    <source>
        <dbReference type="SAM" id="MobiDB-lite"/>
    </source>
</evidence>